<dbReference type="Proteomes" id="UP000199663">
    <property type="component" value="Unassembled WGS sequence"/>
</dbReference>
<dbReference type="EMBL" id="FNQC01000006">
    <property type="protein sequence ID" value="SDZ12879.1"/>
    <property type="molecule type" value="Genomic_DNA"/>
</dbReference>
<organism evidence="1 2">
    <name type="scientific">Rhodonellum ikkaensis</name>
    <dbReference type="NCBI Taxonomy" id="336829"/>
    <lineage>
        <taxon>Bacteria</taxon>
        <taxon>Pseudomonadati</taxon>
        <taxon>Bacteroidota</taxon>
        <taxon>Cytophagia</taxon>
        <taxon>Cytophagales</taxon>
        <taxon>Cytophagaceae</taxon>
        <taxon>Rhodonellum</taxon>
    </lineage>
</organism>
<accession>A0A1H3QJJ5</accession>
<name>A0A1H3QJJ5_9BACT</name>
<protein>
    <submittedName>
        <fullName evidence="1">Uncharacterized protein</fullName>
    </submittedName>
</protein>
<evidence type="ECO:0000313" key="1">
    <source>
        <dbReference type="EMBL" id="SDZ12879.1"/>
    </source>
</evidence>
<proteinExistence type="predicted"/>
<reference evidence="1 2" key="1">
    <citation type="submission" date="2016-10" db="EMBL/GenBank/DDBJ databases">
        <authorList>
            <person name="Varghese N."/>
            <person name="Submissions S."/>
        </authorList>
    </citation>
    <scope>NUCLEOTIDE SEQUENCE [LARGE SCALE GENOMIC DNA]</scope>
    <source>
        <strain evidence="1 2">DSM 17997</strain>
    </source>
</reference>
<sequence length="36" mass="4150">MHTLLFKQSFAGFRLAQKILLLTEVLLLQLPKTCFS</sequence>
<gene>
    <name evidence="1" type="ORF">SAMN05444412_106101</name>
</gene>
<comment type="caution">
    <text evidence="1">The sequence shown here is derived from an EMBL/GenBank/DDBJ whole genome shotgun (WGS) entry which is preliminary data.</text>
</comment>
<evidence type="ECO:0000313" key="2">
    <source>
        <dbReference type="Proteomes" id="UP000199663"/>
    </source>
</evidence>
<keyword evidence="2" id="KW-1185">Reference proteome</keyword>